<feature type="non-terminal residue" evidence="2">
    <location>
        <position position="1"/>
    </location>
</feature>
<evidence type="ECO:0000256" key="1">
    <source>
        <dbReference type="SAM" id="MobiDB-lite"/>
    </source>
</evidence>
<accession>A0ABN9UBF6</accession>
<proteinExistence type="predicted"/>
<evidence type="ECO:0000313" key="3">
    <source>
        <dbReference type="Proteomes" id="UP001189429"/>
    </source>
</evidence>
<feature type="region of interest" description="Disordered" evidence="1">
    <location>
        <begin position="1"/>
        <end position="132"/>
    </location>
</feature>
<gene>
    <name evidence="2" type="ORF">PCOR1329_LOCUS47012</name>
</gene>
<feature type="non-terminal residue" evidence="2">
    <location>
        <position position="132"/>
    </location>
</feature>
<protein>
    <submittedName>
        <fullName evidence="2">Uncharacterized protein</fullName>
    </submittedName>
</protein>
<dbReference type="Proteomes" id="UP001189429">
    <property type="component" value="Unassembled WGS sequence"/>
</dbReference>
<evidence type="ECO:0000313" key="2">
    <source>
        <dbReference type="EMBL" id="CAK0856704.1"/>
    </source>
</evidence>
<organism evidence="2 3">
    <name type="scientific">Prorocentrum cordatum</name>
    <dbReference type="NCBI Taxonomy" id="2364126"/>
    <lineage>
        <taxon>Eukaryota</taxon>
        <taxon>Sar</taxon>
        <taxon>Alveolata</taxon>
        <taxon>Dinophyceae</taxon>
        <taxon>Prorocentrales</taxon>
        <taxon>Prorocentraceae</taxon>
        <taxon>Prorocentrum</taxon>
    </lineage>
</organism>
<keyword evidence="3" id="KW-1185">Reference proteome</keyword>
<feature type="compositionally biased region" description="Low complexity" evidence="1">
    <location>
        <begin position="1"/>
        <end position="21"/>
    </location>
</feature>
<name>A0ABN9UBF6_9DINO</name>
<reference evidence="2" key="1">
    <citation type="submission" date="2023-10" db="EMBL/GenBank/DDBJ databases">
        <authorList>
            <person name="Chen Y."/>
            <person name="Shah S."/>
            <person name="Dougan E. K."/>
            <person name="Thang M."/>
            <person name="Chan C."/>
        </authorList>
    </citation>
    <scope>NUCLEOTIDE SEQUENCE [LARGE SCALE GENOMIC DNA]</scope>
</reference>
<feature type="compositionally biased region" description="Low complexity" evidence="1">
    <location>
        <begin position="50"/>
        <end position="69"/>
    </location>
</feature>
<feature type="compositionally biased region" description="Basic residues" evidence="1">
    <location>
        <begin position="22"/>
        <end position="32"/>
    </location>
</feature>
<comment type="caution">
    <text evidence="2">The sequence shown here is derived from an EMBL/GenBank/DDBJ whole genome shotgun (WGS) entry which is preliminary data.</text>
</comment>
<dbReference type="EMBL" id="CAUYUJ010015659">
    <property type="protein sequence ID" value="CAK0856704.1"/>
    <property type="molecule type" value="Genomic_DNA"/>
</dbReference>
<sequence>RPPTRPAAATGRPWCQRPAAPARRRPQRPTRRRPPEALGSSGGSSGRACGRWPPWSRVPSSSGPPRLSGWPPPATSATSRARRCPTTRGTGMIQRTWPTRRRAAGDLRRRTTTRRSPRGLRTFTAPAAVPMG</sequence>